<feature type="compositionally biased region" description="Basic and acidic residues" evidence="1">
    <location>
        <begin position="8"/>
        <end position="21"/>
    </location>
</feature>
<protein>
    <submittedName>
        <fullName evidence="2">Uncharacterized protein</fullName>
    </submittedName>
</protein>
<evidence type="ECO:0000313" key="2">
    <source>
        <dbReference type="EMBL" id="GIY93697.1"/>
    </source>
</evidence>
<keyword evidence="3" id="KW-1185">Reference proteome</keyword>
<feature type="region of interest" description="Disordered" evidence="1">
    <location>
        <begin position="1"/>
        <end position="21"/>
    </location>
</feature>
<name>A0AAV4XEP9_CAEEX</name>
<comment type="caution">
    <text evidence="2">The sequence shown here is derived from an EMBL/GenBank/DDBJ whole genome shotgun (WGS) entry which is preliminary data.</text>
</comment>
<gene>
    <name evidence="2" type="ORF">CEXT_391591</name>
</gene>
<accession>A0AAV4XEP9</accession>
<dbReference type="AlphaFoldDB" id="A0AAV4XEP9"/>
<organism evidence="2 3">
    <name type="scientific">Caerostris extrusa</name>
    <name type="common">Bark spider</name>
    <name type="synonym">Caerostris bankana</name>
    <dbReference type="NCBI Taxonomy" id="172846"/>
    <lineage>
        <taxon>Eukaryota</taxon>
        <taxon>Metazoa</taxon>
        <taxon>Ecdysozoa</taxon>
        <taxon>Arthropoda</taxon>
        <taxon>Chelicerata</taxon>
        <taxon>Arachnida</taxon>
        <taxon>Araneae</taxon>
        <taxon>Araneomorphae</taxon>
        <taxon>Entelegynae</taxon>
        <taxon>Araneoidea</taxon>
        <taxon>Araneidae</taxon>
        <taxon>Caerostris</taxon>
    </lineage>
</organism>
<reference evidence="2 3" key="1">
    <citation type="submission" date="2021-06" db="EMBL/GenBank/DDBJ databases">
        <title>Caerostris extrusa draft genome.</title>
        <authorList>
            <person name="Kono N."/>
            <person name="Arakawa K."/>
        </authorList>
    </citation>
    <scope>NUCLEOTIDE SEQUENCE [LARGE SCALE GENOMIC DNA]</scope>
</reference>
<dbReference type="Proteomes" id="UP001054945">
    <property type="component" value="Unassembled WGS sequence"/>
</dbReference>
<proteinExistence type="predicted"/>
<dbReference type="EMBL" id="BPLR01017693">
    <property type="protein sequence ID" value="GIY93697.1"/>
    <property type="molecule type" value="Genomic_DNA"/>
</dbReference>
<evidence type="ECO:0000313" key="3">
    <source>
        <dbReference type="Proteomes" id="UP001054945"/>
    </source>
</evidence>
<sequence>MPPPPQAKKTDRGCEKISKKRNPNESCHRLKVPFFSVSACLVFILRSIREQSLPGAVSSAVFRFYRFLSIPVGREMCRE</sequence>
<evidence type="ECO:0000256" key="1">
    <source>
        <dbReference type="SAM" id="MobiDB-lite"/>
    </source>
</evidence>